<dbReference type="AlphaFoldDB" id="A0A146JZL7"/>
<dbReference type="EMBL" id="GDID01007461">
    <property type="protein sequence ID" value="JAP89145.1"/>
    <property type="molecule type" value="Transcribed_RNA"/>
</dbReference>
<reference evidence="2" key="1">
    <citation type="submission" date="2015-07" db="EMBL/GenBank/DDBJ databases">
        <title>Adaptation to a free-living lifestyle via gene acquisitions in the diplomonad Trepomonas sp. PC1.</title>
        <authorList>
            <person name="Xu F."/>
            <person name="Jerlstrom-Hultqvist J."/>
            <person name="Kolisko M."/>
            <person name="Simpson A.G.B."/>
            <person name="Roger A.J."/>
            <person name="Svard S.G."/>
            <person name="Andersson J.O."/>
        </authorList>
    </citation>
    <scope>NUCLEOTIDE SEQUENCE</scope>
    <source>
        <strain evidence="2">PC1</strain>
    </source>
</reference>
<protein>
    <submittedName>
        <fullName evidence="2">Uncharacterized protein</fullName>
    </submittedName>
</protein>
<gene>
    <name evidence="2" type="ORF">TPC1_31360</name>
</gene>
<name>A0A146JZL7_9EUKA</name>
<sequence length="366" mass="43852">KQVIKQLPKQAEPEDMQAKQSQVQQIHFSSEGSQSDFEELNRKIFDKNHYNTEKTGEPSKNAVQIEEVQIQNQNQQPVTLEDQTVKNQSQELSSEESSEQLKIIHSDVQKDEKPSDFFTQQLLKNIKDFEESNSDEEVTRIRQKDLITGRITGKNIWTPDQLSYLKAYVNYLFKLQQKIHFGPIATFLKKPRRDCEQKYQEIFVNKFSEEEKLQLVQKIRKQMIEDCYADFNSLSIEMEKPVQLLIKAYCEIQDGNWTQKMDQQLKDFVYNSQEFPPFWSAIGQQLGVYELSCLRRFQSLNIKPQIWTEGEVEELKNWWEQWRRERFQQRVIFKEEIRQLLKLHPIYDVRQKLVELGYRIDRIVWK</sequence>
<evidence type="ECO:0000313" key="2">
    <source>
        <dbReference type="EMBL" id="JAP89145.1"/>
    </source>
</evidence>
<feature type="compositionally biased region" description="Polar residues" evidence="1">
    <location>
        <begin position="18"/>
        <end position="35"/>
    </location>
</feature>
<proteinExistence type="predicted"/>
<evidence type="ECO:0000256" key="1">
    <source>
        <dbReference type="SAM" id="MobiDB-lite"/>
    </source>
</evidence>
<organism evidence="2">
    <name type="scientific">Trepomonas sp. PC1</name>
    <dbReference type="NCBI Taxonomy" id="1076344"/>
    <lineage>
        <taxon>Eukaryota</taxon>
        <taxon>Metamonada</taxon>
        <taxon>Diplomonadida</taxon>
        <taxon>Hexamitidae</taxon>
        <taxon>Hexamitinae</taxon>
        <taxon>Trepomonas</taxon>
    </lineage>
</organism>
<accession>A0A146JZL7</accession>
<feature type="region of interest" description="Disordered" evidence="1">
    <location>
        <begin position="1"/>
        <end position="38"/>
    </location>
</feature>
<feature type="non-terminal residue" evidence="2">
    <location>
        <position position="1"/>
    </location>
</feature>